<reference evidence="1" key="1">
    <citation type="submission" date="2018-05" db="EMBL/GenBank/DDBJ databases">
        <authorList>
            <person name="Lanie J.A."/>
            <person name="Ng W.-L."/>
            <person name="Kazmierczak K.M."/>
            <person name="Andrzejewski T.M."/>
            <person name="Davidsen T.M."/>
            <person name="Wayne K.J."/>
            <person name="Tettelin H."/>
            <person name="Glass J.I."/>
            <person name="Rusch D."/>
            <person name="Podicherti R."/>
            <person name="Tsui H.-C.T."/>
            <person name="Winkler M.E."/>
        </authorList>
    </citation>
    <scope>NUCLEOTIDE SEQUENCE</scope>
</reference>
<organism evidence="1">
    <name type="scientific">marine metagenome</name>
    <dbReference type="NCBI Taxonomy" id="408172"/>
    <lineage>
        <taxon>unclassified sequences</taxon>
        <taxon>metagenomes</taxon>
        <taxon>ecological metagenomes</taxon>
    </lineage>
</organism>
<dbReference type="EMBL" id="UINC01162370">
    <property type="protein sequence ID" value="SVD62093.1"/>
    <property type="molecule type" value="Genomic_DNA"/>
</dbReference>
<sequence>MKENKNILNKLKRKTLKAKPYTRDPWMMNSKVTEDTYEDFLKKETEDF</sequence>
<name>A0A382WTS1_9ZZZZ</name>
<proteinExistence type="predicted"/>
<evidence type="ECO:0000313" key="1">
    <source>
        <dbReference type="EMBL" id="SVD62093.1"/>
    </source>
</evidence>
<accession>A0A382WTS1</accession>
<dbReference type="AlphaFoldDB" id="A0A382WTS1"/>
<gene>
    <name evidence="1" type="ORF">METZ01_LOCUS414947</name>
</gene>
<protein>
    <submittedName>
        <fullName evidence="1">Uncharacterized protein</fullName>
    </submittedName>
</protein>